<accession>A0A7H1B0S7</accession>
<dbReference type="EMBL" id="CP061281">
    <property type="protein sequence ID" value="QNS02332.1"/>
    <property type="molecule type" value="Genomic_DNA"/>
</dbReference>
<organism evidence="5 6">
    <name type="scientific">Streptomyces xanthii</name>
    <dbReference type="NCBI Taxonomy" id="2768069"/>
    <lineage>
        <taxon>Bacteria</taxon>
        <taxon>Bacillati</taxon>
        <taxon>Actinomycetota</taxon>
        <taxon>Actinomycetes</taxon>
        <taxon>Kitasatosporales</taxon>
        <taxon>Streptomycetaceae</taxon>
        <taxon>Streptomyces</taxon>
    </lineage>
</organism>
<sequence>MPNNQRRITLRDIAKDTGLSPAAVSYALRGLQVPPETQRRVREAADRLGYQVDPIARALASGRTDTVGVLCESLTDAWQQGLAVTLGRRLLATGRHALIVDACNDPQLEAQLASHLAAQRVDALIVLPVDPAADHWKQVARQTALIAIGDGLPGVTTSAEVVFDNELGVTDALSRLASAGHRTIGVVTPRLASTPDRPAESMVHRVAGELGLTLTVHTSPYDLEGATAVARTALTDPDRPTAFLCFGDSMAYGVYAAARDLGLTVPDDVSVLGYDDQPLSRLLTPPLSSYRWPVDELLDLIVERTVRAVEEGKRSRRKVLAPTVQWRGSVAGPRNGAGTG</sequence>
<dbReference type="Gene3D" id="3.40.50.2300">
    <property type="match status" value="2"/>
</dbReference>
<evidence type="ECO:0000259" key="4">
    <source>
        <dbReference type="PROSITE" id="PS50932"/>
    </source>
</evidence>
<dbReference type="SUPFAM" id="SSF53822">
    <property type="entry name" value="Periplasmic binding protein-like I"/>
    <property type="match status" value="1"/>
</dbReference>
<evidence type="ECO:0000256" key="2">
    <source>
        <dbReference type="ARBA" id="ARBA00023125"/>
    </source>
</evidence>
<dbReference type="Gene3D" id="1.10.260.40">
    <property type="entry name" value="lambda repressor-like DNA-binding domains"/>
    <property type="match status" value="1"/>
</dbReference>
<dbReference type="CDD" id="cd06267">
    <property type="entry name" value="PBP1_LacI_sugar_binding-like"/>
    <property type="match status" value="1"/>
</dbReference>
<keyword evidence="6" id="KW-1185">Reference proteome</keyword>
<dbReference type="CDD" id="cd01392">
    <property type="entry name" value="HTH_LacI"/>
    <property type="match status" value="1"/>
</dbReference>
<reference evidence="5 6" key="1">
    <citation type="submission" date="2020-09" db="EMBL/GenBank/DDBJ databases">
        <title>A novel species.</title>
        <authorList>
            <person name="Gao J."/>
        </authorList>
    </citation>
    <scope>NUCLEOTIDE SEQUENCE [LARGE SCALE GENOMIC DNA]</scope>
    <source>
        <strain evidence="5 6">CRXT-Y-14</strain>
    </source>
</reference>
<feature type="domain" description="HTH lacI-type" evidence="4">
    <location>
        <begin position="8"/>
        <end position="61"/>
    </location>
</feature>
<keyword evidence="2 5" id="KW-0238">DNA-binding</keyword>
<protein>
    <submittedName>
        <fullName evidence="5">LacI family DNA-binding transcriptional regulator</fullName>
    </submittedName>
</protein>
<dbReference type="Proteomes" id="UP000516428">
    <property type="component" value="Chromosome"/>
</dbReference>
<dbReference type="InterPro" id="IPR046335">
    <property type="entry name" value="LacI/GalR-like_sensor"/>
</dbReference>
<dbReference type="GO" id="GO:0000976">
    <property type="term" value="F:transcription cis-regulatory region binding"/>
    <property type="evidence" value="ECO:0007669"/>
    <property type="project" value="TreeGrafter"/>
</dbReference>
<dbReference type="RefSeq" id="WP_188335087.1">
    <property type="nucleotide sequence ID" value="NZ_CP061281.1"/>
</dbReference>
<evidence type="ECO:0000256" key="1">
    <source>
        <dbReference type="ARBA" id="ARBA00023015"/>
    </source>
</evidence>
<dbReference type="PROSITE" id="PS50932">
    <property type="entry name" value="HTH_LACI_2"/>
    <property type="match status" value="1"/>
</dbReference>
<keyword evidence="3" id="KW-0804">Transcription</keyword>
<proteinExistence type="predicted"/>
<evidence type="ECO:0000256" key="3">
    <source>
        <dbReference type="ARBA" id="ARBA00023163"/>
    </source>
</evidence>
<evidence type="ECO:0000313" key="6">
    <source>
        <dbReference type="Proteomes" id="UP000516428"/>
    </source>
</evidence>
<dbReference type="GO" id="GO:0003700">
    <property type="term" value="F:DNA-binding transcription factor activity"/>
    <property type="evidence" value="ECO:0007669"/>
    <property type="project" value="TreeGrafter"/>
</dbReference>
<dbReference type="KEGG" id="sxn:IAG42_01050"/>
<gene>
    <name evidence="5" type="ORF">IAG42_01050</name>
</gene>
<dbReference type="AlphaFoldDB" id="A0A7H1B0S7"/>
<dbReference type="PANTHER" id="PTHR30146:SF138">
    <property type="entry name" value="TRANSCRIPTIONAL REGULATORY PROTEIN"/>
    <property type="match status" value="1"/>
</dbReference>
<dbReference type="SUPFAM" id="SSF47413">
    <property type="entry name" value="lambda repressor-like DNA-binding domains"/>
    <property type="match status" value="1"/>
</dbReference>
<name>A0A7H1B0S7_9ACTN</name>
<dbReference type="InterPro" id="IPR010982">
    <property type="entry name" value="Lambda_DNA-bd_dom_sf"/>
</dbReference>
<evidence type="ECO:0000313" key="5">
    <source>
        <dbReference type="EMBL" id="QNS02332.1"/>
    </source>
</evidence>
<dbReference type="Pfam" id="PF13377">
    <property type="entry name" value="Peripla_BP_3"/>
    <property type="match status" value="1"/>
</dbReference>
<dbReference type="InterPro" id="IPR000843">
    <property type="entry name" value="HTH_LacI"/>
</dbReference>
<dbReference type="InterPro" id="IPR028082">
    <property type="entry name" value="Peripla_BP_I"/>
</dbReference>
<dbReference type="SMART" id="SM00354">
    <property type="entry name" value="HTH_LACI"/>
    <property type="match status" value="1"/>
</dbReference>
<keyword evidence="1" id="KW-0805">Transcription regulation</keyword>
<dbReference type="PANTHER" id="PTHR30146">
    <property type="entry name" value="LACI-RELATED TRANSCRIPTIONAL REPRESSOR"/>
    <property type="match status" value="1"/>
</dbReference>